<evidence type="ECO:0000256" key="1">
    <source>
        <dbReference type="ARBA" id="ARBA00004613"/>
    </source>
</evidence>
<comment type="subcellular location">
    <subcellularLocation>
        <location evidence="1">Secreted</location>
    </subcellularLocation>
</comment>
<accession>A0A8D0ASD1</accession>
<dbReference type="GO" id="GO:0005634">
    <property type="term" value="C:nucleus"/>
    <property type="evidence" value="ECO:0007669"/>
    <property type="project" value="TreeGrafter"/>
</dbReference>
<dbReference type="PANTHER" id="PTHR10970:SF2">
    <property type="entry name" value="CLUSTERIN-LIKE PROTEIN 1"/>
    <property type="match status" value="1"/>
</dbReference>
<dbReference type="Proteomes" id="UP000694568">
    <property type="component" value="Unplaced"/>
</dbReference>
<keyword evidence="4" id="KW-1015">Disulfide bond</keyword>
<dbReference type="AlphaFoldDB" id="A0A8D0ASD1"/>
<proteinExistence type="inferred from homology"/>
<evidence type="ECO:0000256" key="5">
    <source>
        <dbReference type="ARBA" id="ARBA00023180"/>
    </source>
</evidence>
<dbReference type="GeneTree" id="ENSGT00530000063668"/>
<evidence type="ECO:0000313" key="8">
    <source>
        <dbReference type="Proteomes" id="UP000694568"/>
    </source>
</evidence>
<reference evidence="7" key="1">
    <citation type="submission" date="2025-08" db="UniProtKB">
        <authorList>
            <consortium name="Ensembl"/>
        </authorList>
    </citation>
    <scope>IDENTIFICATION</scope>
</reference>
<evidence type="ECO:0000256" key="3">
    <source>
        <dbReference type="ARBA" id="ARBA00022525"/>
    </source>
</evidence>
<name>A0A8D0ASD1_SANLU</name>
<comment type="similarity">
    <text evidence="2">Belongs to the clusterin family.</text>
</comment>
<keyword evidence="3" id="KW-0964">Secreted</keyword>
<protein>
    <recommendedName>
        <fullName evidence="6">Clusterin C-terminal domain-containing protein</fullName>
    </recommendedName>
</protein>
<keyword evidence="5" id="KW-0325">Glycoprotein</keyword>
<dbReference type="Ensembl" id="ENSSLUT00000056956.1">
    <property type="protein sequence ID" value="ENSSLUP00000055342.1"/>
    <property type="gene ID" value="ENSSLUG00000023887.1"/>
</dbReference>
<dbReference type="GO" id="GO:0005615">
    <property type="term" value="C:extracellular space"/>
    <property type="evidence" value="ECO:0007669"/>
    <property type="project" value="TreeGrafter"/>
</dbReference>
<dbReference type="SMART" id="SM00035">
    <property type="entry name" value="CLa"/>
    <property type="match status" value="1"/>
</dbReference>
<dbReference type="GO" id="GO:0051787">
    <property type="term" value="F:misfolded protein binding"/>
    <property type="evidence" value="ECO:0007669"/>
    <property type="project" value="TreeGrafter"/>
</dbReference>
<evidence type="ECO:0000259" key="6">
    <source>
        <dbReference type="SMART" id="SM00035"/>
    </source>
</evidence>
<dbReference type="Pfam" id="PF01093">
    <property type="entry name" value="Clusterin"/>
    <property type="match status" value="1"/>
</dbReference>
<evidence type="ECO:0000313" key="7">
    <source>
        <dbReference type="Ensembl" id="ENSSLUP00000055342.1"/>
    </source>
</evidence>
<evidence type="ECO:0000256" key="4">
    <source>
        <dbReference type="ARBA" id="ARBA00023157"/>
    </source>
</evidence>
<dbReference type="PANTHER" id="PTHR10970">
    <property type="entry name" value="CLUSTERIN"/>
    <property type="match status" value="1"/>
</dbReference>
<evidence type="ECO:0000256" key="2">
    <source>
        <dbReference type="ARBA" id="ARBA00010069"/>
    </source>
</evidence>
<feature type="domain" description="Clusterin C-terminal" evidence="6">
    <location>
        <begin position="183"/>
        <end position="394"/>
    </location>
</feature>
<sequence>MNLFFFALCQGPKPHLIHSGLLRGNVSETELSVLGFLQKAMQLVWETEQKLKEADQDLTKSSFDECRPCLEDTYKAFFTSKCRRALRLISNLSLQVEDFFRKMATQLEAMDHVYNHNEENVDRTNPPDNQVTEDGADLELLQADASFSQLLSNISLLYNQSIILVKRMQQVLGHSFLAAFTAEARPSPLSAMQGDLSAGFFRTVGLDHILDSVSDFGRNVLEEFKAEEYFQQSRSLSALGLSQSRYLCRPLRRQASECWQLQSLCEACECPGVQQLHSEMEEMHMLLNASCLQYDDRLQLVQRHTADTQRWYRNMDDKYGWVSQLSNSTAVSLNFIFQVNPQQQMKSIRPKTDSSVVVTILDSAPITISVPAELEVDDNAFIQYVAQELQKKYSQMCRLIFT</sequence>
<keyword evidence="8" id="KW-1185">Reference proteome</keyword>
<organism evidence="7 8">
    <name type="scientific">Sander lucioperca</name>
    <name type="common">Pike-perch</name>
    <name type="synonym">Perca lucioperca</name>
    <dbReference type="NCBI Taxonomy" id="283035"/>
    <lineage>
        <taxon>Eukaryota</taxon>
        <taxon>Metazoa</taxon>
        <taxon>Chordata</taxon>
        <taxon>Craniata</taxon>
        <taxon>Vertebrata</taxon>
        <taxon>Euteleostomi</taxon>
        <taxon>Actinopterygii</taxon>
        <taxon>Neopterygii</taxon>
        <taxon>Teleostei</taxon>
        <taxon>Neoteleostei</taxon>
        <taxon>Acanthomorphata</taxon>
        <taxon>Eupercaria</taxon>
        <taxon>Perciformes</taxon>
        <taxon>Percoidei</taxon>
        <taxon>Percidae</taxon>
        <taxon>Luciopercinae</taxon>
        <taxon>Sander</taxon>
    </lineage>
</organism>
<reference evidence="7" key="2">
    <citation type="submission" date="2025-09" db="UniProtKB">
        <authorList>
            <consortium name="Ensembl"/>
        </authorList>
    </citation>
    <scope>IDENTIFICATION</scope>
</reference>
<dbReference type="InterPro" id="IPR016015">
    <property type="entry name" value="Clusterin_C"/>
</dbReference>
<dbReference type="InterPro" id="IPR000753">
    <property type="entry name" value="Clusterin-like"/>
</dbReference>